<protein>
    <recommendedName>
        <fullName evidence="2">Integrase catalytic domain-containing protein</fullName>
    </recommendedName>
</protein>
<evidence type="ECO:0000313" key="3">
    <source>
        <dbReference type="EMBL" id="KAF0028777.1"/>
    </source>
</evidence>
<dbReference type="InterPro" id="IPR036397">
    <property type="entry name" value="RNaseH_sf"/>
</dbReference>
<dbReference type="GO" id="GO:0008270">
    <property type="term" value="F:zinc ion binding"/>
    <property type="evidence" value="ECO:0007669"/>
    <property type="project" value="InterPro"/>
</dbReference>
<name>A0A6A4S6P5_SCOMX</name>
<dbReference type="Pfam" id="PF22938">
    <property type="entry name" value="Integrase_p58_C"/>
    <property type="match status" value="1"/>
</dbReference>
<dbReference type="InterPro" id="IPR036875">
    <property type="entry name" value="Znf_CCHC_sf"/>
</dbReference>
<dbReference type="InterPro" id="IPR050951">
    <property type="entry name" value="Retrovirus_Pol_polyprotein"/>
</dbReference>
<comment type="caution">
    <text evidence="3">The sequence shown here is derived from an EMBL/GenBank/DDBJ whole genome shotgun (WGS) entry which is preliminary data.</text>
</comment>
<dbReference type="SUPFAM" id="SSF53098">
    <property type="entry name" value="Ribonuclease H-like"/>
    <property type="match status" value="1"/>
</dbReference>
<dbReference type="InterPro" id="IPR001584">
    <property type="entry name" value="Integrase_cat-core"/>
</dbReference>
<dbReference type="InterPro" id="IPR043128">
    <property type="entry name" value="Rev_trsase/Diguanyl_cyclase"/>
</dbReference>
<feature type="compositionally biased region" description="Low complexity" evidence="1">
    <location>
        <begin position="278"/>
        <end position="293"/>
    </location>
</feature>
<organism evidence="3 4">
    <name type="scientific">Scophthalmus maximus</name>
    <name type="common">Turbot</name>
    <name type="synonym">Psetta maxima</name>
    <dbReference type="NCBI Taxonomy" id="52904"/>
    <lineage>
        <taxon>Eukaryota</taxon>
        <taxon>Metazoa</taxon>
        <taxon>Chordata</taxon>
        <taxon>Craniata</taxon>
        <taxon>Vertebrata</taxon>
        <taxon>Euteleostomi</taxon>
        <taxon>Actinopterygii</taxon>
        <taxon>Neopterygii</taxon>
        <taxon>Teleostei</taxon>
        <taxon>Neoteleostei</taxon>
        <taxon>Acanthomorphata</taxon>
        <taxon>Carangaria</taxon>
        <taxon>Pleuronectiformes</taxon>
        <taxon>Pleuronectoidei</taxon>
        <taxon>Scophthalmidae</taxon>
        <taxon>Scophthalmus</taxon>
    </lineage>
</organism>
<dbReference type="Gene3D" id="3.30.70.270">
    <property type="match status" value="1"/>
</dbReference>
<feature type="region of interest" description="Disordered" evidence="1">
    <location>
        <begin position="83"/>
        <end position="109"/>
    </location>
</feature>
<feature type="region of interest" description="Disordered" evidence="1">
    <location>
        <begin position="277"/>
        <end position="310"/>
    </location>
</feature>
<dbReference type="EMBL" id="VEVO01000016">
    <property type="protein sequence ID" value="KAF0028777.1"/>
    <property type="molecule type" value="Genomic_DNA"/>
</dbReference>
<dbReference type="InterPro" id="IPR012337">
    <property type="entry name" value="RNaseH-like_sf"/>
</dbReference>
<dbReference type="Pfam" id="PF00665">
    <property type="entry name" value="rve"/>
    <property type="match status" value="1"/>
</dbReference>
<sequence length="733" mass="81318">MCVPALPRVTEEFNQETEEGRMKNLDRKPSVGLDTTSAGGLYWDMFLLERFCDSCLGRIVVELLSLRPKLIEFMKSAAADFAEENVDSPPSPSTVKPRAVPQINPSNTQDMSQEERECLYCHKRGHIIKNCLRLKWKTQRKTTANTFQPRGIGSEQFATRTDECDGPSSDPCFKQFTFEGLVSLTDEWADQQPVQILRNTAGYQSLILFNALPFSKNSACGHSSNLSGIETGRVRRPLHFVHIKSRLINGRFPVAVCPTLPVRGITMLMGNDIAGGKVTPSSDVSDVPPSLSDQMDKQNQDIPSAPSGPVPARGAPFERVIVGCVGPLPRTKTGFQYLLTITCTSTGFPEVVPLRKNTATAVAKALTKVFSTLALPTTVQTDRGTHFQSKLFKQALNSLDIKHVVSSAYHPKSQGTLEQWHKTLKSMLRKYCVETYKSWDEGILFELVALRESFGFSPSQLVFGHTLHDYGSKFRKQLHRARSFAKEPLASSQITMKNKFDRTATARHFEVGDRVFARLPNPGSSLPVRFSGPDSILQKQGDTLYMISTPDRRRKTRVCHIDMLKLHLSRDNETISREQNECSAVRESPRDGDGLPTGPSPKQSGLLPNLAKCEFGKGPVPRPGRRVRRVGPGQVGPIEEIVAAITDFPVPNTRRALCCFLGMTGIYRSFCKNFSSVVPPPTSITSLPSPKVEYNWTPECQNAFDHLQAALRRTPVLAAPDFTRPALSGPLLY</sequence>
<dbReference type="PANTHER" id="PTHR37984">
    <property type="entry name" value="PROTEIN CBG26694"/>
    <property type="match status" value="1"/>
</dbReference>
<evidence type="ECO:0000256" key="1">
    <source>
        <dbReference type="SAM" id="MobiDB-lite"/>
    </source>
</evidence>
<dbReference type="Gene3D" id="3.30.420.10">
    <property type="entry name" value="Ribonuclease H-like superfamily/Ribonuclease H"/>
    <property type="match status" value="1"/>
</dbReference>
<evidence type="ECO:0000259" key="2">
    <source>
        <dbReference type="PROSITE" id="PS50994"/>
    </source>
</evidence>
<dbReference type="SUPFAM" id="SSF57756">
    <property type="entry name" value="Retrovirus zinc finger-like domains"/>
    <property type="match status" value="1"/>
</dbReference>
<feature type="region of interest" description="Disordered" evidence="1">
    <location>
        <begin position="575"/>
        <end position="608"/>
    </location>
</feature>
<accession>A0A6A4S6P5</accession>
<reference evidence="3 4" key="1">
    <citation type="submission" date="2019-06" db="EMBL/GenBank/DDBJ databases">
        <title>Draft genomes of female and male turbot (Scophthalmus maximus).</title>
        <authorList>
            <person name="Xu H."/>
            <person name="Xu X.-W."/>
            <person name="Shao C."/>
            <person name="Chen S."/>
        </authorList>
    </citation>
    <scope>NUCLEOTIDE SEQUENCE [LARGE SCALE GENOMIC DNA]</scope>
    <source>
        <strain evidence="3">Ysfricsl-2016a</strain>
        <tissue evidence="3">Blood</tissue>
    </source>
</reference>
<dbReference type="PROSITE" id="PS50994">
    <property type="entry name" value="INTEGRASE"/>
    <property type="match status" value="1"/>
</dbReference>
<feature type="domain" description="Integrase catalytic" evidence="2">
    <location>
        <begin position="312"/>
        <end position="494"/>
    </location>
</feature>
<evidence type="ECO:0000313" key="4">
    <source>
        <dbReference type="Proteomes" id="UP000438429"/>
    </source>
</evidence>
<dbReference type="GO" id="GO:0003676">
    <property type="term" value="F:nucleic acid binding"/>
    <property type="evidence" value="ECO:0007669"/>
    <property type="project" value="InterPro"/>
</dbReference>
<dbReference type="InterPro" id="IPR043502">
    <property type="entry name" value="DNA/RNA_pol_sf"/>
</dbReference>
<dbReference type="AlphaFoldDB" id="A0A6A4S6P5"/>
<dbReference type="PANTHER" id="PTHR37984:SF15">
    <property type="entry name" value="INTEGRASE CATALYTIC DOMAIN-CONTAINING PROTEIN"/>
    <property type="match status" value="1"/>
</dbReference>
<dbReference type="FunFam" id="3.30.70.270:FF:000020">
    <property type="entry name" value="Transposon Tf2-6 polyprotein-like Protein"/>
    <property type="match status" value="1"/>
</dbReference>
<proteinExistence type="predicted"/>
<gene>
    <name evidence="3" type="ORF">F2P81_017882</name>
</gene>
<dbReference type="InterPro" id="IPR054465">
    <property type="entry name" value="Integrase_p58-like_C"/>
</dbReference>
<dbReference type="Proteomes" id="UP000438429">
    <property type="component" value="Unassembled WGS sequence"/>
</dbReference>
<dbReference type="SUPFAM" id="SSF56672">
    <property type="entry name" value="DNA/RNA polymerases"/>
    <property type="match status" value="1"/>
</dbReference>
<dbReference type="GO" id="GO:0015074">
    <property type="term" value="P:DNA integration"/>
    <property type="evidence" value="ECO:0007669"/>
    <property type="project" value="InterPro"/>
</dbReference>